<dbReference type="Proteomes" id="UP000675554">
    <property type="component" value="Unassembled WGS sequence"/>
</dbReference>
<reference evidence="2" key="1">
    <citation type="submission" date="2021-04" db="EMBL/GenBank/DDBJ databases">
        <title>Sequencing of actinobacteria type strains.</title>
        <authorList>
            <person name="Nguyen G.-S."/>
            <person name="Wentzel A."/>
        </authorList>
    </citation>
    <scope>NUCLEOTIDE SEQUENCE</scope>
    <source>
        <strain evidence="2">DSM 42095</strain>
    </source>
</reference>
<gene>
    <name evidence="2" type="ORF">KDA82_13470</name>
</gene>
<comment type="caution">
    <text evidence="2">The sequence shown here is derived from an EMBL/GenBank/DDBJ whole genome shotgun (WGS) entry which is preliminary data.</text>
</comment>
<organism evidence="2 3">
    <name type="scientific">Streptomyces daliensis</name>
    <dbReference type="NCBI Taxonomy" id="299421"/>
    <lineage>
        <taxon>Bacteria</taxon>
        <taxon>Bacillati</taxon>
        <taxon>Actinomycetota</taxon>
        <taxon>Actinomycetes</taxon>
        <taxon>Kitasatosporales</taxon>
        <taxon>Streptomycetaceae</taxon>
        <taxon>Streptomyces</taxon>
    </lineage>
</organism>
<feature type="non-terminal residue" evidence="2">
    <location>
        <position position="188"/>
    </location>
</feature>
<feature type="transmembrane region" description="Helical" evidence="1">
    <location>
        <begin position="124"/>
        <end position="142"/>
    </location>
</feature>
<dbReference type="InterPro" id="IPR005325">
    <property type="entry name" value="DUF308_memb"/>
</dbReference>
<feature type="transmembrane region" description="Helical" evidence="1">
    <location>
        <begin position="86"/>
        <end position="103"/>
    </location>
</feature>
<keyword evidence="3" id="KW-1185">Reference proteome</keyword>
<accession>A0A8T4IP07</accession>
<evidence type="ECO:0000256" key="1">
    <source>
        <dbReference type="SAM" id="Phobius"/>
    </source>
</evidence>
<evidence type="ECO:0000313" key="2">
    <source>
        <dbReference type="EMBL" id="MBR7674006.1"/>
    </source>
</evidence>
<dbReference type="PANTHER" id="PTHR34989:SF1">
    <property type="entry name" value="PROTEIN HDED"/>
    <property type="match status" value="1"/>
</dbReference>
<dbReference type="PROSITE" id="PS51257">
    <property type="entry name" value="PROKAR_LIPOPROTEIN"/>
    <property type="match status" value="1"/>
</dbReference>
<evidence type="ECO:0000313" key="3">
    <source>
        <dbReference type="Proteomes" id="UP000675554"/>
    </source>
</evidence>
<dbReference type="EMBL" id="JAGSMN010000288">
    <property type="protein sequence ID" value="MBR7674006.1"/>
    <property type="molecule type" value="Genomic_DNA"/>
</dbReference>
<keyword evidence="1" id="KW-0812">Transmembrane</keyword>
<dbReference type="AlphaFoldDB" id="A0A8T4IP07"/>
<dbReference type="Pfam" id="PF03729">
    <property type="entry name" value="DUF308"/>
    <property type="match status" value="2"/>
</dbReference>
<dbReference type="GO" id="GO:0005886">
    <property type="term" value="C:plasma membrane"/>
    <property type="evidence" value="ECO:0007669"/>
    <property type="project" value="TreeGrafter"/>
</dbReference>
<dbReference type="InterPro" id="IPR052712">
    <property type="entry name" value="Acid_resist_chaperone_HdeD"/>
</dbReference>
<proteinExistence type="predicted"/>
<feature type="transmembrane region" description="Helical" evidence="1">
    <location>
        <begin position="62"/>
        <end position="80"/>
    </location>
</feature>
<feature type="transmembrane region" description="Helical" evidence="1">
    <location>
        <begin position="7"/>
        <end position="27"/>
    </location>
</feature>
<name>A0A8T4IP07_9ACTN</name>
<dbReference type="PANTHER" id="PTHR34989">
    <property type="entry name" value="PROTEIN HDED"/>
    <property type="match status" value="1"/>
</dbReference>
<feature type="transmembrane region" description="Helical" evidence="1">
    <location>
        <begin position="154"/>
        <end position="172"/>
    </location>
</feature>
<sequence length="188" mass="19280">MAAGKSAHALVVAGIVACVLGVLALVWPEVTVVVAGVVFGAYLVVSGVVQVVSAFGTRLTTATRVIGVVSGAVSVLAGLFCFRGELQSALLLALWIGVSWVLRGITQLAGAAGDAQAPARAWQMFLGAVSVLGGVVLIVAPFPSVTALTVVTGAWLLALGIVELVTGLRLWLHLRQRQAQAQPQPQPQ</sequence>
<protein>
    <submittedName>
        <fullName evidence="2">DUF308 domain-containing protein</fullName>
    </submittedName>
</protein>
<keyword evidence="1" id="KW-1133">Transmembrane helix</keyword>
<feature type="transmembrane region" description="Helical" evidence="1">
    <location>
        <begin position="33"/>
        <end position="55"/>
    </location>
</feature>
<keyword evidence="1" id="KW-0472">Membrane</keyword>